<name>D5XD87_THEPJ</name>
<accession>D5XD87</accession>
<dbReference type="AlphaFoldDB" id="D5XD87"/>
<dbReference type="HOGENOM" id="CLU_176722_0_0_9"/>
<dbReference type="Proteomes" id="UP000002377">
    <property type="component" value="Chromosome"/>
</dbReference>
<dbReference type="InterPro" id="IPR054227">
    <property type="entry name" value="DUF6951"/>
</dbReference>
<dbReference type="RefSeq" id="WP_013119754.1">
    <property type="nucleotide sequence ID" value="NC_014152.1"/>
</dbReference>
<dbReference type="OrthoDB" id="1807880at2"/>
<dbReference type="Pfam" id="PF22263">
    <property type="entry name" value="DUF6951"/>
    <property type="match status" value="1"/>
</dbReference>
<protein>
    <submittedName>
        <fullName evidence="1">Uncharacterized protein</fullName>
    </submittedName>
</protein>
<evidence type="ECO:0000313" key="1">
    <source>
        <dbReference type="EMBL" id="ADG81735.1"/>
    </source>
</evidence>
<dbReference type="EMBL" id="CP002028">
    <property type="protein sequence ID" value="ADG81735.1"/>
    <property type="molecule type" value="Genomic_DNA"/>
</dbReference>
<organism evidence="1 2">
    <name type="scientific">Thermincola potens (strain JR)</name>
    <dbReference type="NCBI Taxonomy" id="635013"/>
    <lineage>
        <taxon>Bacteria</taxon>
        <taxon>Bacillati</taxon>
        <taxon>Bacillota</taxon>
        <taxon>Clostridia</taxon>
        <taxon>Eubacteriales</taxon>
        <taxon>Thermincolaceae</taxon>
        <taxon>Thermincola</taxon>
    </lineage>
</organism>
<sequence>MVKAKINSGACGFETTVQAEAGPDYLAGVKITSGCQHINKMAEKLGTLNVMSELFKKGESQVLAAAKEILPHVTCPVPIGILKAIEASAGMALPKDVTITLAKGE</sequence>
<evidence type="ECO:0000313" key="2">
    <source>
        <dbReference type="Proteomes" id="UP000002377"/>
    </source>
</evidence>
<dbReference type="STRING" id="635013.TherJR_0868"/>
<dbReference type="KEGG" id="tjr:TherJR_0868"/>
<proteinExistence type="predicted"/>
<gene>
    <name evidence="1" type="ordered locus">TherJR_0868</name>
</gene>
<dbReference type="eggNOG" id="ENOG50331XD">
    <property type="taxonomic scope" value="Bacteria"/>
</dbReference>
<reference evidence="1 2" key="1">
    <citation type="submission" date="2010-05" db="EMBL/GenBank/DDBJ databases">
        <title>Complete sequence of Thermincola sp. JR.</title>
        <authorList>
            <consortium name="US DOE Joint Genome Institute"/>
            <person name="Lucas S."/>
            <person name="Copeland A."/>
            <person name="Lapidus A."/>
            <person name="Cheng J.-F."/>
            <person name="Bruce D."/>
            <person name="Goodwin L."/>
            <person name="Pitluck S."/>
            <person name="Chertkov O."/>
            <person name="Detter J.C."/>
            <person name="Han C."/>
            <person name="Tapia R."/>
            <person name="Land M."/>
            <person name="Hauser L."/>
            <person name="Kyrpides N."/>
            <person name="Mikhailova N."/>
            <person name="Hazen T.C."/>
            <person name="Woyke T."/>
        </authorList>
    </citation>
    <scope>NUCLEOTIDE SEQUENCE [LARGE SCALE GENOMIC DNA]</scope>
    <source>
        <strain evidence="1 2">JR</strain>
    </source>
</reference>
<keyword evidence="2" id="KW-1185">Reference proteome</keyword>